<dbReference type="SUPFAM" id="SSF53335">
    <property type="entry name" value="S-adenosyl-L-methionine-dependent methyltransferases"/>
    <property type="match status" value="1"/>
</dbReference>
<reference evidence="2 3" key="1">
    <citation type="submission" date="2019-07" db="EMBL/GenBank/DDBJ databases">
        <title>Whole genome shotgun sequence of Reyranella soli NBRC 108950.</title>
        <authorList>
            <person name="Hosoyama A."/>
            <person name="Uohara A."/>
            <person name="Ohji S."/>
            <person name="Ichikawa N."/>
        </authorList>
    </citation>
    <scope>NUCLEOTIDE SEQUENCE [LARGE SCALE GENOMIC DNA]</scope>
    <source>
        <strain evidence="2 3">NBRC 108950</strain>
    </source>
</reference>
<dbReference type="Gene3D" id="3.40.50.150">
    <property type="entry name" value="Vaccinia Virus protein VP39"/>
    <property type="match status" value="1"/>
</dbReference>
<protein>
    <submittedName>
        <fullName evidence="2">Methyltransferase</fullName>
    </submittedName>
</protein>
<keyword evidence="2" id="KW-0808">Transferase</keyword>
<dbReference type="Proteomes" id="UP000321058">
    <property type="component" value="Unassembled WGS sequence"/>
</dbReference>
<proteinExistence type="predicted"/>
<accession>A0A512NIK6</accession>
<dbReference type="EMBL" id="BKAJ01000111">
    <property type="protein sequence ID" value="GEP58794.1"/>
    <property type="molecule type" value="Genomic_DNA"/>
</dbReference>
<keyword evidence="2" id="KW-0489">Methyltransferase</keyword>
<evidence type="ECO:0000259" key="1">
    <source>
        <dbReference type="Pfam" id="PF08241"/>
    </source>
</evidence>
<evidence type="ECO:0000313" key="2">
    <source>
        <dbReference type="EMBL" id="GEP58794.1"/>
    </source>
</evidence>
<keyword evidence="3" id="KW-1185">Reference proteome</keyword>
<dbReference type="OrthoDB" id="9787738at2"/>
<name>A0A512NIK6_9HYPH</name>
<gene>
    <name evidence="2" type="ORF">RSO01_59600</name>
</gene>
<dbReference type="InterPro" id="IPR013216">
    <property type="entry name" value="Methyltransf_11"/>
</dbReference>
<dbReference type="RefSeq" id="WP_147154187.1">
    <property type="nucleotide sequence ID" value="NZ_BKAJ01000111.1"/>
</dbReference>
<evidence type="ECO:0000313" key="3">
    <source>
        <dbReference type="Proteomes" id="UP000321058"/>
    </source>
</evidence>
<dbReference type="GO" id="GO:0008757">
    <property type="term" value="F:S-adenosylmethionine-dependent methyltransferase activity"/>
    <property type="evidence" value="ECO:0007669"/>
    <property type="project" value="InterPro"/>
</dbReference>
<dbReference type="InterPro" id="IPR029063">
    <property type="entry name" value="SAM-dependent_MTases_sf"/>
</dbReference>
<dbReference type="CDD" id="cd02440">
    <property type="entry name" value="AdoMet_MTases"/>
    <property type="match status" value="1"/>
</dbReference>
<dbReference type="Pfam" id="PF08241">
    <property type="entry name" value="Methyltransf_11"/>
    <property type="match status" value="1"/>
</dbReference>
<dbReference type="GO" id="GO:0032259">
    <property type="term" value="P:methylation"/>
    <property type="evidence" value="ECO:0007669"/>
    <property type="project" value="UniProtKB-KW"/>
</dbReference>
<feature type="domain" description="Methyltransferase type 11" evidence="1">
    <location>
        <begin position="40"/>
        <end position="134"/>
    </location>
</feature>
<comment type="caution">
    <text evidence="2">The sequence shown here is derived from an EMBL/GenBank/DDBJ whole genome shotgun (WGS) entry which is preliminary data.</text>
</comment>
<dbReference type="PANTHER" id="PTHR43591:SF99">
    <property type="entry name" value="OS06G0646000 PROTEIN"/>
    <property type="match status" value="1"/>
</dbReference>
<dbReference type="PANTHER" id="PTHR43591">
    <property type="entry name" value="METHYLTRANSFERASE"/>
    <property type="match status" value="1"/>
</dbReference>
<dbReference type="AlphaFoldDB" id="A0A512NIK6"/>
<organism evidence="2 3">
    <name type="scientific">Reyranella soli</name>
    <dbReference type="NCBI Taxonomy" id="1230389"/>
    <lineage>
        <taxon>Bacteria</taxon>
        <taxon>Pseudomonadati</taxon>
        <taxon>Pseudomonadota</taxon>
        <taxon>Alphaproteobacteria</taxon>
        <taxon>Hyphomicrobiales</taxon>
        <taxon>Reyranellaceae</taxon>
        <taxon>Reyranella</taxon>
    </lineage>
</organism>
<sequence>MAIDFHSQANRGTYASRHADDGWKAAIQRIVEPSGRRVADIGCGGGIYSRAWHELGARTVTGVDFSQAMVDAAREQAAGLTDISFRQGDATATGLPPASADVVFQRALIHHLKDYSPCVAEARRVLAPGGTLIVQDRTPDDVELPGSPEHLRGYFFECFPRLLAVETDRRPTDTAVRAALDATGFAEVEMSVLWEVRKVHQDWQELKQDLTERTGRSILHDLSDEELAGLILYIETRLPGGPIVEKDRWTMWSAVA</sequence>